<dbReference type="AlphaFoldDB" id="A0A2C6KMG3"/>
<dbReference type="CDD" id="cd00429">
    <property type="entry name" value="RPE"/>
    <property type="match status" value="1"/>
</dbReference>
<dbReference type="RefSeq" id="XP_067919291.1">
    <property type="nucleotide sequence ID" value="XM_068068731.1"/>
</dbReference>
<sequence length="195" mass="21770">MASSAAASSPPQPLISPSVLASDLSNLASEVKRMTDAGCDWVHLDIMSLRKHASEMFFDVHLMVDRPEMWIKPFIDSGGDSITFHWESLSHKAVCRGGKEEDQKTCQGEGREALCQKERVVKLSKMIREQGKKAGLAIKPSTELSQDILDVLDEKAFDMLLIMTVEPGFGGQSFMEDMMDKVEIARKRYPSLHIQ</sequence>
<accession>A0A2C6KMG3</accession>
<dbReference type="Pfam" id="PF00834">
    <property type="entry name" value="Ribul_P_3_epim"/>
    <property type="match status" value="2"/>
</dbReference>
<feature type="non-terminal residue" evidence="3">
    <location>
        <position position="195"/>
    </location>
</feature>
<evidence type="ECO:0000256" key="2">
    <source>
        <dbReference type="ARBA" id="ARBA00023235"/>
    </source>
</evidence>
<reference evidence="3 4" key="1">
    <citation type="journal article" date="2017" name="Int. J. Parasitol.">
        <title>The genome of the protozoan parasite Cystoisospora suis and a reverse vaccinology approach to identify vaccine candidates.</title>
        <authorList>
            <person name="Palmieri N."/>
            <person name="Shrestha A."/>
            <person name="Ruttkowski B."/>
            <person name="Beck T."/>
            <person name="Vogl C."/>
            <person name="Tomley F."/>
            <person name="Blake D.P."/>
            <person name="Joachim A."/>
        </authorList>
    </citation>
    <scope>NUCLEOTIDE SEQUENCE [LARGE SCALE GENOMIC DNA]</scope>
    <source>
        <strain evidence="3 4">Wien I</strain>
    </source>
</reference>
<gene>
    <name evidence="3" type="ORF">CSUI_008603</name>
</gene>
<dbReference type="InterPro" id="IPR000056">
    <property type="entry name" value="Ribul_P_3_epim-like"/>
</dbReference>
<keyword evidence="4" id="KW-1185">Reference proteome</keyword>
<evidence type="ECO:0000313" key="4">
    <source>
        <dbReference type="Proteomes" id="UP000221165"/>
    </source>
</evidence>
<dbReference type="InterPro" id="IPR013785">
    <property type="entry name" value="Aldolase_TIM"/>
</dbReference>
<dbReference type="Gene3D" id="3.20.20.70">
    <property type="entry name" value="Aldolase class I"/>
    <property type="match status" value="1"/>
</dbReference>
<evidence type="ECO:0000313" key="3">
    <source>
        <dbReference type="EMBL" id="PHJ17573.1"/>
    </source>
</evidence>
<organism evidence="3 4">
    <name type="scientific">Cystoisospora suis</name>
    <dbReference type="NCBI Taxonomy" id="483139"/>
    <lineage>
        <taxon>Eukaryota</taxon>
        <taxon>Sar</taxon>
        <taxon>Alveolata</taxon>
        <taxon>Apicomplexa</taxon>
        <taxon>Conoidasida</taxon>
        <taxon>Coccidia</taxon>
        <taxon>Eucoccidiorida</taxon>
        <taxon>Eimeriorina</taxon>
        <taxon>Sarcocystidae</taxon>
        <taxon>Cystoisospora</taxon>
    </lineage>
</organism>
<dbReference type="SUPFAM" id="SSF51366">
    <property type="entry name" value="Ribulose-phoshate binding barrel"/>
    <property type="match status" value="1"/>
</dbReference>
<comment type="caution">
    <text evidence="3">The sequence shown here is derived from an EMBL/GenBank/DDBJ whole genome shotgun (WGS) entry which is preliminary data.</text>
</comment>
<keyword evidence="2" id="KW-0413">Isomerase</keyword>
<keyword evidence="1" id="KW-0479">Metal-binding</keyword>
<dbReference type="Proteomes" id="UP000221165">
    <property type="component" value="Unassembled WGS sequence"/>
</dbReference>
<dbReference type="VEuPathDB" id="ToxoDB:CSUI_008603"/>
<dbReference type="EMBL" id="MIGC01004864">
    <property type="protein sequence ID" value="PHJ17573.1"/>
    <property type="molecule type" value="Genomic_DNA"/>
</dbReference>
<dbReference type="GO" id="GO:0016857">
    <property type="term" value="F:racemase and epimerase activity, acting on carbohydrates and derivatives"/>
    <property type="evidence" value="ECO:0007669"/>
    <property type="project" value="InterPro"/>
</dbReference>
<dbReference type="PANTHER" id="PTHR11749">
    <property type="entry name" value="RIBULOSE-5-PHOSPHATE-3-EPIMERASE"/>
    <property type="match status" value="1"/>
</dbReference>
<dbReference type="GO" id="GO:0005975">
    <property type="term" value="P:carbohydrate metabolic process"/>
    <property type="evidence" value="ECO:0007669"/>
    <property type="project" value="InterPro"/>
</dbReference>
<name>A0A2C6KMG3_9APIC</name>
<dbReference type="GeneID" id="94431942"/>
<dbReference type="InterPro" id="IPR011060">
    <property type="entry name" value="RibuloseP-bd_barrel"/>
</dbReference>
<proteinExistence type="predicted"/>
<dbReference type="OrthoDB" id="1927044at2759"/>
<protein>
    <submittedName>
        <fullName evidence="3">Ribulose-phosphate 3-epimerase</fullName>
    </submittedName>
</protein>
<evidence type="ECO:0000256" key="1">
    <source>
        <dbReference type="ARBA" id="ARBA00022723"/>
    </source>
</evidence>
<dbReference type="PROSITE" id="PS01086">
    <property type="entry name" value="RIBUL_P_3_EPIMER_2"/>
    <property type="match status" value="1"/>
</dbReference>
<dbReference type="GO" id="GO:0046872">
    <property type="term" value="F:metal ion binding"/>
    <property type="evidence" value="ECO:0007669"/>
    <property type="project" value="UniProtKB-KW"/>
</dbReference>